<dbReference type="AlphaFoldDB" id="A0A482J4Q7"/>
<name>A0A482J4Q7_9BURK</name>
<sequence>MAFVTNSDALEHIPSDPVLPVVDRRNRTELQRHPSVVSRPECSTLCPSDGRWIAYGYTRRQAPVCFSLFGCSRLRSSALAVAGGCRPCGMSGA</sequence>
<dbReference type="EMBL" id="CP037901">
    <property type="protein sequence ID" value="QBP14004.1"/>
    <property type="molecule type" value="Genomic_DNA"/>
</dbReference>
<evidence type="ECO:0000313" key="2">
    <source>
        <dbReference type="Proteomes" id="UP000253772"/>
    </source>
</evidence>
<accession>A0A482J4Q7</accession>
<reference evidence="1 2" key="1">
    <citation type="submission" date="2019-03" db="EMBL/GenBank/DDBJ databases">
        <title>Comparative insights into the high quality Complete genome sequence of highly metal resistant Cupriavidus metallidurans strain BS1 isolated from a gold-copper mine.</title>
        <authorList>
            <person name="Mazhar H.S."/>
            <person name="Rensing C."/>
        </authorList>
    </citation>
    <scope>NUCLEOTIDE SEQUENCE [LARGE SCALE GENOMIC DNA]</scope>
    <source>
        <strain evidence="1 2">BS1</strain>
    </source>
</reference>
<protein>
    <submittedName>
        <fullName evidence="1">Uncharacterized protein</fullName>
    </submittedName>
</protein>
<dbReference type="Proteomes" id="UP000253772">
    <property type="component" value="Chromosome c2"/>
</dbReference>
<gene>
    <name evidence="1" type="ORF">DDF84_031235</name>
</gene>
<proteinExistence type="predicted"/>
<evidence type="ECO:0000313" key="1">
    <source>
        <dbReference type="EMBL" id="QBP14004.1"/>
    </source>
</evidence>
<organism evidence="1 2">
    <name type="scientific">Cupriavidus metallidurans</name>
    <dbReference type="NCBI Taxonomy" id="119219"/>
    <lineage>
        <taxon>Bacteria</taxon>
        <taxon>Pseudomonadati</taxon>
        <taxon>Pseudomonadota</taxon>
        <taxon>Betaproteobacteria</taxon>
        <taxon>Burkholderiales</taxon>
        <taxon>Burkholderiaceae</taxon>
        <taxon>Cupriavidus</taxon>
    </lineage>
</organism>